<keyword evidence="3" id="KW-1185">Reference proteome</keyword>
<protein>
    <recommendedName>
        <fullName evidence="1">Amidohydrolase 3 domain-containing protein</fullName>
    </recommendedName>
</protein>
<evidence type="ECO:0000259" key="1">
    <source>
        <dbReference type="Pfam" id="PF07969"/>
    </source>
</evidence>
<name>A0A4V2MAZ1_9ACTN</name>
<dbReference type="PANTHER" id="PTHR22642">
    <property type="entry name" value="IMIDAZOLONEPROPIONASE"/>
    <property type="match status" value="1"/>
</dbReference>
<dbReference type="GO" id="GO:0016810">
    <property type="term" value="F:hydrolase activity, acting on carbon-nitrogen (but not peptide) bonds"/>
    <property type="evidence" value="ECO:0007669"/>
    <property type="project" value="InterPro"/>
</dbReference>
<organism evidence="2 3">
    <name type="scientific">Kribbella pittospori</name>
    <dbReference type="NCBI Taxonomy" id="722689"/>
    <lineage>
        <taxon>Bacteria</taxon>
        <taxon>Bacillati</taxon>
        <taxon>Actinomycetota</taxon>
        <taxon>Actinomycetes</taxon>
        <taxon>Propionibacteriales</taxon>
        <taxon>Kribbellaceae</taxon>
        <taxon>Kribbella</taxon>
    </lineage>
</organism>
<feature type="domain" description="Amidohydrolase 3" evidence="1">
    <location>
        <begin position="28"/>
        <end position="94"/>
    </location>
</feature>
<dbReference type="AlphaFoldDB" id="A0A4V2MAZ1"/>
<sequence>MHPHTPRCASSIRRVSGPLGRTPGAWQLTQRLTVDQGLRLFTIDAAYGTFEEDVKGSLSPGKYANLVILSDNPTTVAVDALLDIQVLATIVGGRAEYCADTALC</sequence>
<dbReference type="SUPFAM" id="SSF51338">
    <property type="entry name" value="Composite domain of metallo-dependent hydrolases"/>
    <property type="match status" value="1"/>
</dbReference>
<reference evidence="2 3" key="1">
    <citation type="submission" date="2019-02" db="EMBL/GenBank/DDBJ databases">
        <title>Kribbella capetownensis sp. nov. and Kribbella speibonae sp. nov., isolated from soil.</title>
        <authorList>
            <person name="Curtis S.M."/>
            <person name="Norton I."/>
            <person name="Everest G.J."/>
            <person name="Meyers P.R."/>
        </authorList>
    </citation>
    <scope>NUCLEOTIDE SEQUENCE [LARGE SCALE GENOMIC DNA]</scope>
    <source>
        <strain evidence="2 3">NRRL B-24813</strain>
    </source>
</reference>
<comment type="caution">
    <text evidence="2">The sequence shown here is derived from an EMBL/GenBank/DDBJ whole genome shotgun (WGS) entry which is preliminary data.</text>
</comment>
<gene>
    <name evidence="2" type="ORF">E0H73_18435</name>
</gene>
<dbReference type="OrthoDB" id="3173428at2"/>
<proteinExistence type="predicted"/>
<dbReference type="Gene3D" id="3.20.20.140">
    <property type="entry name" value="Metal-dependent hydrolases"/>
    <property type="match status" value="1"/>
</dbReference>
<dbReference type="Proteomes" id="UP000291144">
    <property type="component" value="Unassembled WGS sequence"/>
</dbReference>
<evidence type="ECO:0000313" key="3">
    <source>
        <dbReference type="Proteomes" id="UP000291144"/>
    </source>
</evidence>
<dbReference type="PANTHER" id="PTHR22642:SF2">
    <property type="entry name" value="PROTEIN LONG AFTER FAR-RED 3"/>
    <property type="match status" value="1"/>
</dbReference>
<accession>A0A4V2MAZ1</accession>
<dbReference type="InterPro" id="IPR011059">
    <property type="entry name" value="Metal-dep_hydrolase_composite"/>
</dbReference>
<dbReference type="Pfam" id="PF07969">
    <property type="entry name" value="Amidohydro_3"/>
    <property type="match status" value="1"/>
</dbReference>
<evidence type="ECO:0000313" key="2">
    <source>
        <dbReference type="EMBL" id="TCC61222.1"/>
    </source>
</evidence>
<dbReference type="EMBL" id="SJKB01000005">
    <property type="protein sequence ID" value="TCC61222.1"/>
    <property type="molecule type" value="Genomic_DNA"/>
</dbReference>
<dbReference type="InterPro" id="IPR013108">
    <property type="entry name" value="Amidohydro_3"/>
</dbReference>